<evidence type="ECO:0000313" key="1">
    <source>
        <dbReference type="Proteomes" id="UP000095283"/>
    </source>
</evidence>
<dbReference type="AlphaFoldDB" id="A0A1I7XJZ5"/>
<evidence type="ECO:0000313" key="2">
    <source>
        <dbReference type="WBParaSite" id="Hba_18086"/>
    </source>
</evidence>
<protein>
    <submittedName>
        <fullName evidence="2">EB domain-containing protein</fullName>
    </submittedName>
</protein>
<sequence>MESACNINEAFDEGTVNKCIAQHCLRRLRNGDECFEDEEGRECSLVIDDNQLKP</sequence>
<organism evidence="1 2">
    <name type="scientific">Heterorhabditis bacteriophora</name>
    <name type="common">Entomopathogenic nematode worm</name>
    <dbReference type="NCBI Taxonomy" id="37862"/>
    <lineage>
        <taxon>Eukaryota</taxon>
        <taxon>Metazoa</taxon>
        <taxon>Ecdysozoa</taxon>
        <taxon>Nematoda</taxon>
        <taxon>Chromadorea</taxon>
        <taxon>Rhabditida</taxon>
        <taxon>Rhabditina</taxon>
        <taxon>Rhabditomorpha</taxon>
        <taxon>Strongyloidea</taxon>
        <taxon>Heterorhabditidae</taxon>
        <taxon>Heterorhabditis</taxon>
    </lineage>
</organism>
<keyword evidence="1" id="KW-1185">Reference proteome</keyword>
<accession>A0A1I7XJZ5</accession>
<proteinExistence type="predicted"/>
<name>A0A1I7XJZ5_HETBA</name>
<dbReference type="Proteomes" id="UP000095283">
    <property type="component" value="Unplaced"/>
</dbReference>
<reference evidence="2" key="1">
    <citation type="submission" date="2016-11" db="UniProtKB">
        <authorList>
            <consortium name="WormBaseParasite"/>
        </authorList>
    </citation>
    <scope>IDENTIFICATION</scope>
</reference>
<dbReference type="WBParaSite" id="Hba_18086">
    <property type="protein sequence ID" value="Hba_18086"/>
    <property type="gene ID" value="Hba_18086"/>
</dbReference>